<keyword evidence="5 10" id="KW-0808">Transferase</keyword>
<evidence type="ECO:0000259" key="12">
    <source>
        <dbReference type="Pfam" id="PF02767"/>
    </source>
</evidence>
<dbReference type="InParanoid" id="A0A395JW22"/>
<evidence type="ECO:0000259" key="11">
    <source>
        <dbReference type="Pfam" id="PF00712"/>
    </source>
</evidence>
<dbReference type="InterPro" id="IPR022637">
    <property type="entry name" value="DNA_polIII_beta_cen"/>
</dbReference>
<evidence type="ECO:0000256" key="4">
    <source>
        <dbReference type="ARBA" id="ARBA00022490"/>
    </source>
</evidence>
<sequence>MNIKIQKETLEQPLSQIIGVVEKRQTLPILGNVYLDLKDGQLTLVGSDLETEITTRVDNIEGDNGRTTVSARKLYDICRSLPKESLLSLIVEQDNKMVVKAGKSRFTLQTLSAEDYPRLEETHWKHEFSLSQKSLNQLLTRTSFSMAQQDVRYFLNGLLLEIHDDHIVSVATDGHRLAKTQVMVESLGVEMVQSIVPRKAVLEIGKFLDANSDDIVDVKLNASHISIASGNFLFISKLIDGRFPDYEKVIPANLDKHIIIDRSNLIDILGRAAILSNEKFRGVSLSVDNHTLEVRSHNPDQEHAKDEMEVDYAGPAIEIGFNVNYLLEALKACESDKIDLGLLDPNTSCTFHAAESNDTLYLIMPMRL</sequence>
<dbReference type="GO" id="GO:0003677">
    <property type="term" value="F:DNA binding"/>
    <property type="evidence" value="ECO:0007669"/>
    <property type="project" value="UniProtKB-UniRule"/>
</dbReference>
<protein>
    <recommendedName>
        <fullName evidence="3 10">Beta sliding clamp</fullName>
    </recommendedName>
</protein>
<proteinExistence type="inferred from homology"/>
<dbReference type="Gene3D" id="3.10.150.10">
    <property type="entry name" value="DNA Polymerase III, subunit A, domain 2"/>
    <property type="match status" value="1"/>
</dbReference>
<keyword evidence="8 10" id="KW-0239">DNA-directed DNA polymerase</keyword>
<dbReference type="InterPro" id="IPR046938">
    <property type="entry name" value="DNA_clamp_sf"/>
</dbReference>
<dbReference type="Pfam" id="PF02767">
    <property type="entry name" value="DNA_pol3_beta_2"/>
    <property type="match status" value="1"/>
</dbReference>
<dbReference type="InterPro" id="IPR022634">
    <property type="entry name" value="DNA_polIII_beta_N"/>
</dbReference>
<feature type="domain" description="DNA polymerase III beta sliding clamp central" evidence="12">
    <location>
        <begin position="130"/>
        <end position="245"/>
    </location>
</feature>
<dbReference type="GO" id="GO:0003887">
    <property type="term" value="F:DNA-directed DNA polymerase activity"/>
    <property type="evidence" value="ECO:0007669"/>
    <property type="project" value="UniProtKB-UniRule"/>
</dbReference>
<accession>A0A395JW22</accession>
<evidence type="ECO:0000259" key="13">
    <source>
        <dbReference type="Pfam" id="PF02768"/>
    </source>
</evidence>
<dbReference type="OrthoDB" id="8421503at2"/>
<evidence type="ECO:0000256" key="8">
    <source>
        <dbReference type="ARBA" id="ARBA00022932"/>
    </source>
</evidence>
<evidence type="ECO:0000256" key="9">
    <source>
        <dbReference type="ARBA" id="ARBA00023125"/>
    </source>
</evidence>
<keyword evidence="15" id="KW-1185">Reference proteome</keyword>
<dbReference type="GO" id="GO:0006271">
    <property type="term" value="P:DNA strand elongation involved in DNA replication"/>
    <property type="evidence" value="ECO:0007669"/>
    <property type="project" value="TreeGrafter"/>
</dbReference>
<comment type="similarity">
    <text evidence="2 10">Belongs to the beta sliding clamp family.</text>
</comment>
<dbReference type="SMART" id="SM00480">
    <property type="entry name" value="POL3Bc"/>
    <property type="match status" value="1"/>
</dbReference>
<keyword evidence="6 10" id="KW-0548">Nucleotidyltransferase</keyword>
<evidence type="ECO:0000256" key="7">
    <source>
        <dbReference type="ARBA" id="ARBA00022705"/>
    </source>
</evidence>
<dbReference type="GO" id="GO:0005737">
    <property type="term" value="C:cytoplasm"/>
    <property type="evidence" value="ECO:0007669"/>
    <property type="project" value="UniProtKB-SubCell"/>
</dbReference>
<dbReference type="Proteomes" id="UP000253083">
    <property type="component" value="Unassembled WGS sequence"/>
</dbReference>
<comment type="function">
    <text evidence="10">Confers DNA tethering and processivity to DNA polymerases and other proteins. Acts as a clamp, forming a ring around DNA (a reaction catalyzed by the clamp-loading complex) which diffuses in an ATP-independent manner freely and bidirectionally along dsDNA. Initially characterized for its ability to contact the catalytic subunit of DNA polymerase III (Pol III), a complex, multichain enzyme responsible for most of the replicative synthesis in bacteria; Pol III exhibits 3'-5' exonuclease proofreading activity. The beta chain is required for initiation of replication as well as for processivity of DNA replication.</text>
</comment>
<dbReference type="NCBIfam" id="TIGR00663">
    <property type="entry name" value="dnan"/>
    <property type="match status" value="1"/>
</dbReference>
<gene>
    <name evidence="14" type="ORF">DFR28_1011147</name>
</gene>
<dbReference type="FunCoup" id="A0A395JW22">
    <property type="interactions" value="381"/>
</dbReference>
<organism evidence="14 15">
    <name type="scientific">Arenicella xantha</name>
    <dbReference type="NCBI Taxonomy" id="644221"/>
    <lineage>
        <taxon>Bacteria</taxon>
        <taxon>Pseudomonadati</taxon>
        <taxon>Pseudomonadota</taxon>
        <taxon>Gammaproteobacteria</taxon>
        <taxon>Arenicellales</taxon>
        <taxon>Arenicellaceae</taxon>
        <taxon>Arenicella</taxon>
    </lineage>
</organism>
<dbReference type="EMBL" id="QNRT01000001">
    <property type="protein sequence ID" value="RBP53758.1"/>
    <property type="molecule type" value="Genomic_DNA"/>
</dbReference>
<dbReference type="AlphaFoldDB" id="A0A395JW22"/>
<feature type="domain" description="DNA polymerase III beta sliding clamp N-terminal" evidence="11">
    <location>
        <begin position="1"/>
        <end position="119"/>
    </location>
</feature>
<dbReference type="InterPro" id="IPR022635">
    <property type="entry name" value="DNA_polIII_beta_C"/>
</dbReference>
<evidence type="ECO:0000313" key="15">
    <source>
        <dbReference type="Proteomes" id="UP000253083"/>
    </source>
</evidence>
<evidence type="ECO:0000256" key="5">
    <source>
        <dbReference type="ARBA" id="ARBA00022679"/>
    </source>
</evidence>
<dbReference type="PANTHER" id="PTHR30478:SF0">
    <property type="entry name" value="BETA SLIDING CLAMP"/>
    <property type="match status" value="1"/>
</dbReference>
<comment type="subunit">
    <text evidence="10">Forms a ring-shaped head-to-tail homodimer around DNA.</text>
</comment>
<dbReference type="PIRSF" id="PIRSF000804">
    <property type="entry name" value="DNA_pol_III_b"/>
    <property type="match status" value="1"/>
</dbReference>
<reference evidence="14 15" key="1">
    <citation type="submission" date="2018-06" db="EMBL/GenBank/DDBJ databases">
        <title>Genomic Encyclopedia of Type Strains, Phase IV (KMG-IV): sequencing the most valuable type-strain genomes for metagenomic binning, comparative biology and taxonomic classification.</title>
        <authorList>
            <person name="Goeker M."/>
        </authorList>
    </citation>
    <scope>NUCLEOTIDE SEQUENCE [LARGE SCALE GENOMIC DNA]</scope>
    <source>
        <strain evidence="14 15">DSM 24032</strain>
    </source>
</reference>
<evidence type="ECO:0000256" key="1">
    <source>
        <dbReference type="ARBA" id="ARBA00004496"/>
    </source>
</evidence>
<evidence type="ECO:0000313" key="14">
    <source>
        <dbReference type="EMBL" id="RBP53758.1"/>
    </source>
</evidence>
<dbReference type="GO" id="GO:0008408">
    <property type="term" value="F:3'-5' exonuclease activity"/>
    <property type="evidence" value="ECO:0007669"/>
    <property type="project" value="InterPro"/>
</dbReference>
<keyword evidence="7 10" id="KW-0235">DNA replication</keyword>
<dbReference type="InterPro" id="IPR001001">
    <property type="entry name" value="DNA_polIII_beta"/>
</dbReference>
<feature type="domain" description="DNA polymerase III beta sliding clamp C-terminal" evidence="13">
    <location>
        <begin position="248"/>
        <end position="367"/>
    </location>
</feature>
<evidence type="ECO:0000256" key="2">
    <source>
        <dbReference type="ARBA" id="ARBA00010752"/>
    </source>
</evidence>
<dbReference type="Pfam" id="PF02768">
    <property type="entry name" value="DNA_pol3_beta_3"/>
    <property type="match status" value="1"/>
</dbReference>
<evidence type="ECO:0000256" key="3">
    <source>
        <dbReference type="ARBA" id="ARBA00021035"/>
    </source>
</evidence>
<dbReference type="SUPFAM" id="SSF55979">
    <property type="entry name" value="DNA clamp"/>
    <property type="match status" value="3"/>
</dbReference>
<dbReference type="RefSeq" id="WP_113953296.1">
    <property type="nucleotide sequence ID" value="NZ_QNRT01000001.1"/>
</dbReference>
<dbReference type="Pfam" id="PF00712">
    <property type="entry name" value="DNA_pol3_beta"/>
    <property type="match status" value="1"/>
</dbReference>
<comment type="caution">
    <text evidence="14">The sequence shown here is derived from an EMBL/GenBank/DDBJ whole genome shotgun (WGS) entry which is preliminary data.</text>
</comment>
<dbReference type="CDD" id="cd00140">
    <property type="entry name" value="beta_clamp"/>
    <property type="match status" value="1"/>
</dbReference>
<dbReference type="PANTHER" id="PTHR30478">
    <property type="entry name" value="DNA POLYMERASE III SUBUNIT BETA"/>
    <property type="match status" value="1"/>
</dbReference>
<keyword evidence="4 10" id="KW-0963">Cytoplasm</keyword>
<keyword evidence="9" id="KW-0238">DNA-binding</keyword>
<evidence type="ECO:0000256" key="10">
    <source>
        <dbReference type="PIRNR" id="PIRNR000804"/>
    </source>
</evidence>
<comment type="subcellular location">
    <subcellularLocation>
        <location evidence="1 10">Cytoplasm</location>
    </subcellularLocation>
</comment>
<dbReference type="GO" id="GO:0009360">
    <property type="term" value="C:DNA polymerase III complex"/>
    <property type="evidence" value="ECO:0007669"/>
    <property type="project" value="InterPro"/>
</dbReference>
<dbReference type="Gene3D" id="3.70.10.10">
    <property type="match status" value="1"/>
</dbReference>
<evidence type="ECO:0000256" key="6">
    <source>
        <dbReference type="ARBA" id="ARBA00022695"/>
    </source>
</evidence>
<name>A0A395JW22_9GAMM</name>